<dbReference type="Proteomes" id="UP000067738">
    <property type="component" value="Chromosome"/>
</dbReference>
<dbReference type="PATRIC" id="fig|230361.4.peg.217"/>
<keyword evidence="4" id="KW-1185">Reference proteome</keyword>
<dbReference type="PANTHER" id="PTHR42990">
    <property type="entry name" value="ATPASE"/>
    <property type="match status" value="1"/>
</dbReference>
<dbReference type="Gene3D" id="3.40.50.300">
    <property type="entry name" value="P-loop containing nucleotide triphosphate hydrolases"/>
    <property type="match status" value="1"/>
</dbReference>
<dbReference type="AlphaFoldDB" id="A0A0U2SGA6"/>
<dbReference type="Pfam" id="PF13173">
    <property type="entry name" value="AAA_14"/>
    <property type="match status" value="1"/>
</dbReference>
<gene>
    <name evidence="3" type="ORF">sm9_0213</name>
</gene>
<feature type="domain" description="AAA" evidence="1">
    <location>
        <begin position="56"/>
        <end position="190"/>
    </location>
</feature>
<name>A0A0U2SGA6_9EURY</name>
<reference evidence="3 4" key="1">
    <citation type="submission" date="2015-04" db="EMBL/GenBank/DDBJ databases">
        <title>The complete genome sequence of the rumen methanogen Methanobrevibacter millerae SM9.</title>
        <authorList>
            <person name="Leahy S.C."/>
            <person name="Kelly W.J."/>
            <person name="Pacheco D.M."/>
            <person name="Li D."/>
            <person name="Altermann E."/>
            <person name="Attwood G.T."/>
        </authorList>
    </citation>
    <scope>NUCLEOTIDE SEQUENCE [LARGE SCALE GENOMIC DNA]</scope>
    <source>
        <strain evidence="3 4">SM9</strain>
    </source>
</reference>
<dbReference type="PANTHER" id="PTHR42990:SF1">
    <property type="entry name" value="AAA+ ATPASE DOMAIN-CONTAINING PROTEIN"/>
    <property type="match status" value="1"/>
</dbReference>
<dbReference type="InterPro" id="IPR027417">
    <property type="entry name" value="P-loop_NTPase"/>
</dbReference>
<evidence type="ECO:0000313" key="4">
    <source>
        <dbReference type="Proteomes" id="UP000067738"/>
    </source>
</evidence>
<evidence type="ECO:0000259" key="2">
    <source>
        <dbReference type="Pfam" id="PF13635"/>
    </source>
</evidence>
<sequence>MMEDVIYNYIIKQLSEVPMILNRKLSYKNIKFNSKNEFDKLRLMIDSFLDGESEERYFVLPGIRGVGKTTILYQCYEYLLKEKNFNSSDLLYISCETTNFAGQTDIKKIIEIYLDKIHNTTPALLDKTVFIFIDEAHFDENWAMNGKILYDESPYIFLILTGSSSLHLNYNSDAARRLNILPVMPLNYSQHLSLKYNYQTDFGNDLIELIFTGNIESAQEKELKIQKDLIGLKDYPLNDWNIYLKYGGFPATFNIKFEDVIVSKLWTIISKVITVDMANVFNLNRNNQNLTYKTLVYLASQKPGEISHDKLSNYLDCGKTTINNIINILEKTQLIFHSEAYGGASKKVKKPWKYNFATPSIRNCINIKFGNNAGSKSEYDGILLENQIASNLFNLNNSNVSFDFNVYYDSQKGGVDFIVKKLFGSAIPIESGIGSKTKRQVKKAMNKYDADYGIVVSNKTDFIEKEDDVIFIPPKTFSFLSK</sequence>
<accession>A0A0U2SGA6</accession>
<dbReference type="InterPro" id="IPR025420">
    <property type="entry name" value="DUF4143"/>
</dbReference>
<protein>
    <submittedName>
        <fullName evidence="3">ATPase</fullName>
    </submittedName>
</protein>
<evidence type="ECO:0000313" key="3">
    <source>
        <dbReference type="EMBL" id="ALT68021.1"/>
    </source>
</evidence>
<organism evidence="3 4">
    <name type="scientific">Methanobrevibacter millerae</name>
    <dbReference type="NCBI Taxonomy" id="230361"/>
    <lineage>
        <taxon>Archaea</taxon>
        <taxon>Methanobacteriati</taxon>
        <taxon>Methanobacteriota</taxon>
        <taxon>Methanomada group</taxon>
        <taxon>Methanobacteria</taxon>
        <taxon>Methanobacteriales</taxon>
        <taxon>Methanobacteriaceae</taxon>
        <taxon>Methanobrevibacter</taxon>
    </lineage>
</organism>
<dbReference type="SUPFAM" id="SSF52540">
    <property type="entry name" value="P-loop containing nucleoside triphosphate hydrolases"/>
    <property type="match status" value="1"/>
</dbReference>
<dbReference type="EMBL" id="CP011266">
    <property type="protein sequence ID" value="ALT68021.1"/>
    <property type="molecule type" value="Genomic_DNA"/>
</dbReference>
<dbReference type="KEGG" id="mmil:sm9_0213"/>
<evidence type="ECO:0000259" key="1">
    <source>
        <dbReference type="Pfam" id="PF13173"/>
    </source>
</evidence>
<feature type="domain" description="DUF4143" evidence="2">
    <location>
        <begin position="285"/>
        <end position="431"/>
    </location>
</feature>
<proteinExistence type="predicted"/>
<dbReference type="InterPro" id="IPR041682">
    <property type="entry name" value="AAA_14"/>
</dbReference>
<dbReference type="Pfam" id="PF13635">
    <property type="entry name" value="DUF4143"/>
    <property type="match status" value="1"/>
</dbReference>